<name>A0A0M0JMI8_9EUKA</name>
<gene>
    <name evidence="3" type="ORF">Ctob_009319</name>
</gene>
<evidence type="ECO:0000256" key="1">
    <source>
        <dbReference type="SAM" id="MobiDB-lite"/>
    </source>
</evidence>
<dbReference type="SMART" id="SM00325">
    <property type="entry name" value="RhoGEF"/>
    <property type="match status" value="1"/>
</dbReference>
<keyword evidence="4" id="KW-1185">Reference proteome</keyword>
<sequence length="278" mass="30939">MGASMLSPHEIDLKIRTDVSRAVSGGRKPSPPSAKTTDGRRLIFSPGERRSKQHIVHVDAPVAHASPTATALNPQAEKICAEVRQTEAAYLTDLSIALSVYVRPAIGEHMLTPEDAQAIFINLEELYRCASILSELMERPGESVVVLASAFIKVTPFFKLYAFYCRSCERSLATLARCRLAVPGFNEFLLRQQALPECRGLQLESCLIKPVQRLTEYPLLWKAVLKNTARSHPERALLEKADELVRTVSMVVNQKLKDEVAYLKAVEEASPTGSRWLR</sequence>
<protein>
    <submittedName>
        <fullName evidence="3">Calmodulin-binding protein</fullName>
    </submittedName>
</protein>
<dbReference type="GO" id="GO:0005085">
    <property type="term" value="F:guanyl-nucleotide exchange factor activity"/>
    <property type="evidence" value="ECO:0007669"/>
    <property type="project" value="InterPro"/>
</dbReference>
<dbReference type="Gene3D" id="1.20.900.10">
    <property type="entry name" value="Dbl homology (DH) domain"/>
    <property type="match status" value="1"/>
</dbReference>
<dbReference type="Proteomes" id="UP000037460">
    <property type="component" value="Unassembled WGS sequence"/>
</dbReference>
<organism evidence="3 4">
    <name type="scientific">Chrysochromulina tobinii</name>
    <dbReference type="NCBI Taxonomy" id="1460289"/>
    <lineage>
        <taxon>Eukaryota</taxon>
        <taxon>Haptista</taxon>
        <taxon>Haptophyta</taxon>
        <taxon>Prymnesiophyceae</taxon>
        <taxon>Prymnesiales</taxon>
        <taxon>Chrysochromulinaceae</taxon>
        <taxon>Chrysochromulina</taxon>
    </lineage>
</organism>
<feature type="domain" description="DH" evidence="2">
    <location>
        <begin position="75"/>
        <end position="255"/>
    </location>
</feature>
<evidence type="ECO:0000313" key="4">
    <source>
        <dbReference type="Proteomes" id="UP000037460"/>
    </source>
</evidence>
<dbReference type="PROSITE" id="PS50010">
    <property type="entry name" value="DH_2"/>
    <property type="match status" value="1"/>
</dbReference>
<evidence type="ECO:0000313" key="3">
    <source>
        <dbReference type="EMBL" id="KOO27517.1"/>
    </source>
</evidence>
<dbReference type="EMBL" id="JWZX01002706">
    <property type="protein sequence ID" value="KOO27517.1"/>
    <property type="molecule type" value="Genomic_DNA"/>
</dbReference>
<feature type="region of interest" description="Disordered" evidence="1">
    <location>
        <begin position="19"/>
        <end position="40"/>
    </location>
</feature>
<dbReference type="InterPro" id="IPR051092">
    <property type="entry name" value="FYVE_RhoGEF_PH"/>
</dbReference>
<reference evidence="4" key="1">
    <citation type="journal article" date="2015" name="PLoS Genet.">
        <title>Genome Sequence and Transcriptome Analyses of Chrysochromulina tobin: Metabolic Tools for Enhanced Algal Fitness in the Prominent Order Prymnesiales (Haptophyceae).</title>
        <authorList>
            <person name="Hovde B.T."/>
            <person name="Deodato C.R."/>
            <person name="Hunsperger H.M."/>
            <person name="Ryken S.A."/>
            <person name="Yost W."/>
            <person name="Jha R.K."/>
            <person name="Patterson J."/>
            <person name="Monnat R.J. Jr."/>
            <person name="Barlow S.B."/>
            <person name="Starkenburg S.R."/>
            <person name="Cattolico R.A."/>
        </authorList>
    </citation>
    <scope>NUCLEOTIDE SEQUENCE</scope>
    <source>
        <strain evidence="4">CCMP291</strain>
    </source>
</reference>
<dbReference type="InterPro" id="IPR000219">
    <property type="entry name" value="DH_dom"/>
</dbReference>
<proteinExistence type="predicted"/>
<dbReference type="CDD" id="cd00160">
    <property type="entry name" value="RhoGEF"/>
    <property type="match status" value="1"/>
</dbReference>
<dbReference type="AlphaFoldDB" id="A0A0M0JMI8"/>
<dbReference type="OrthoDB" id="660555at2759"/>
<dbReference type="PANTHER" id="PTHR12673:SF159">
    <property type="entry name" value="LD03170P"/>
    <property type="match status" value="1"/>
</dbReference>
<dbReference type="PANTHER" id="PTHR12673">
    <property type="entry name" value="FACIOGENITAL DYSPLASIA PROTEIN"/>
    <property type="match status" value="1"/>
</dbReference>
<dbReference type="InterPro" id="IPR035899">
    <property type="entry name" value="DBL_dom_sf"/>
</dbReference>
<evidence type="ECO:0000259" key="2">
    <source>
        <dbReference type="PROSITE" id="PS50010"/>
    </source>
</evidence>
<dbReference type="GO" id="GO:0005737">
    <property type="term" value="C:cytoplasm"/>
    <property type="evidence" value="ECO:0007669"/>
    <property type="project" value="TreeGrafter"/>
</dbReference>
<comment type="caution">
    <text evidence="3">The sequence shown here is derived from an EMBL/GenBank/DDBJ whole genome shotgun (WGS) entry which is preliminary data.</text>
</comment>
<accession>A0A0M0JMI8</accession>
<dbReference type="SUPFAM" id="SSF48065">
    <property type="entry name" value="DBL homology domain (DH-domain)"/>
    <property type="match status" value="1"/>
</dbReference>
<dbReference type="Pfam" id="PF00621">
    <property type="entry name" value="RhoGEF"/>
    <property type="match status" value="1"/>
</dbReference>